<name>A0A6H1ZIE2_9ZZZZ</name>
<reference evidence="1" key="1">
    <citation type="submission" date="2020-03" db="EMBL/GenBank/DDBJ databases">
        <title>The deep terrestrial virosphere.</title>
        <authorList>
            <person name="Holmfeldt K."/>
            <person name="Nilsson E."/>
            <person name="Simone D."/>
            <person name="Lopez-Fernandez M."/>
            <person name="Wu X."/>
            <person name="de Brujin I."/>
            <person name="Lundin D."/>
            <person name="Andersson A."/>
            <person name="Bertilsson S."/>
            <person name="Dopson M."/>
        </authorList>
    </citation>
    <scope>NUCLEOTIDE SEQUENCE</scope>
    <source>
        <strain evidence="1">TM448A00720</strain>
        <strain evidence="2">TM448B00242</strain>
    </source>
</reference>
<organism evidence="1">
    <name type="scientific">viral metagenome</name>
    <dbReference type="NCBI Taxonomy" id="1070528"/>
    <lineage>
        <taxon>unclassified sequences</taxon>
        <taxon>metagenomes</taxon>
        <taxon>organismal metagenomes</taxon>
    </lineage>
</organism>
<gene>
    <name evidence="1" type="ORF">TM448A00720_0022</name>
    <name evidence="2" type="ORF">TM448B00242_0047</name>
</gene>
<evidence type="ECO:0000313" key="1">
    <source>
        <dbReference type="EMBL" id="QJA47693.1"/>
    </source>
</evidence>
<accession>A0A6H1ZIE2</accession>
<sequence length="146" mass="17429">MKKMIKHKCKIIEGKIIPYDIFRFKSDLTFLNDKDVSIEISKWIKTRSNKQNNSLHLYFQLLSTELNLAGYDMRKVIRPEVDISWTPYSVKEYLWRPLQKVMFGKKSTTQLSTEDINSIYDQVNRIVGERTKIHVPWPCLEELFKE</sequence>
<dbReference type="AlphaFoldDB" id="A0A6H1ZIE2"/>
<dbReference type="EMBL" id="MT144602">
    <property type="protein sequence ID" value="QJH94573.1"/>
    <property type="molecule type" value="Genomic_DNA"/>
</dbReference>
<protein>
    <submittedName>
        <fullName evidence="1">Uncharacterized protein</fullName>
    </submittedName>
</protein>
<evidence type="ECO:0000313" key="2">
    <source>
        <dbReference type="EMBL" id="QJH94573.1"/>
    </source>
</evidence>
<dbReference type="EMBL" id="MT144053">
    <property type="protein sequence ID" value="QJA47693.1"/>
    <property type="molecule type" value="Genomic_DNA"/>
</dbReference>
<proteinExistence type="predicted"/>